<gene>
    <name evidence="2" type="ORF">TrLO_g9714</name>
</gene>
<dbReference type="EMBL" id="BRXW01000484">
    <property type="protein sequence ID" value="GMH59042.1"/>
    <property type="molecule type" value="Genomic_DNA"/>
</dbReference>
<feature type="compositionally biased region" description="Basic and acidic residues" evidence="1">
    <location>
        <begin position="115"/>
        <end position="133"/>
    </location>
</feature>
<proteinExistence type="predicted"/>
<reference evidence="3" key="1">
    <citation type="journal article" date="2023" name="Commun. Biol.">
        <title>Genome analysis of Parmales, the sister group of diatoms, reveals the evolutionary specialization of diatoms from phago-mixotrophs to photoautotrophs.</title>
        <authorList>
            <person name="Ban H."/>
            <person name="Sato S."/>
            <person name="Yoshikawa S."/>
            <person name="Yamada K."/>
            <person name="Nakamura Y."/>
            <person name="Ichinomiya M."/>
            <person name="Sato N."/>
            <person name="Blanc-Mathieu R."/>
            <person name="Endo H."/>
            <person name="Kuwata A."/>
            <person name="Ogata H."/>
        </authorList>
    </citation>
    <scope>NUCLEOTIDE SEQUENCE [LARGE SCALE GENOMIC DNA]</scope>
    <source>
        <strain evidence="3">NIES 3700</strain>
    </source>
</reference>
<feature type="region of interest" description="Disordered" evidence="1">
    <location>
        <begin position="115"/>
        <end position="136"/>
    </location>
</feature>
<dbReference type="AlphaFoldDB" id="A0A9W7DXT3"/>
<keyword evidence="3" id="KW-1185">Reference proteome</keyword>
<organism evidence="2 3">
    <name type="scientific">Triparma laevis f. longispina</name>
    <dbReference type="NCBI Taxonomy" id="1714387"/>
    <lineage>
        <taxon>Eukaryota</taxon>
        <taxon>Sar</taxon>
        <taxon>Stramenopiles</taxon>
        <taxon>Ochrophyta</taxon>
        <taxon>Bolidophyceae</taxon>
        <taxon>Parmales</taxon>
        <taxon>Triparmaceae</taxon>
        <taxon>Triparma</taxon>
    </lineage>
</organism>
<feature type="region of interest" description="Disordered" evidence="1">
    <location>
        <begin position="1"/>
        <end position="25"/>
    </location>
</feature>
<comment type="caution">
    <text evidence="2">The sequence shown here is derived from an EMBL/GenBank/DDBJ whole genome shotgun (WGS) entry which is preliminary data.</text>
</comment>
<protein>
    <submittedName>
        <fullName evidence="2">Uncharacterized protein</fullName>
    </submittedName>
</protein>
<dbReference type="Proteomes" id="UP001165122">
    <property type="component" value="Unassembled WGS sequence"/>
</dbReference>
<evidence type="ECO:0000313" key="2">
    <source>
        <dbReference type="EMBL" id="GMH59042.1"/>
    </source>
</evidence>
<evidence type="ECO:0000256" key="1">
    <source>
        <dbReference type="SAM" id="MobiDB-lite"/>
    </source>
</evidence>
<sequence length="146" mass="15737">MGGEGVGDADFDHDRDHEDDEDDGETLAQQIYNASLRQGGGEYETILARDRVEEMGGVGGELDVEGLEKALEEMDVVERICLGPEYLKYFDGDFSGVEEAGGMKGEEVGGVKVVEKEGGGEKLKEESSDVKVDSDDDAWLDGELGI</sequence>
<accession>A0A9W7DXT3</accession>
<name>A0A9W7DXT3_9STRA</name>
<evidence type="ECO:0000313" key="3">
    <source>
        <dbReference type="Proteomes" id="UP001165122"/>
    </source>
</evidence>